<organism evidence="1 2">
    <name type="scientific">Puccinia striiformis</name>
    <dbReference type="NCBI Taxonomy" id="27350"/>
    <lineage>
        <taxon>Eukaryota</taxon>
        <taxon>Fungi</taxon>
        <taxon>Dikarya</taxon>
        <taxon>Basidiomycota</taxon>
        <taxon>Pucciniomycotina</taxon>
        <taxon>Pucciniomycetes</taxon>
        <taxon>Pucciniales</taxon>
        <taxon>Pucciniaceae</taxon>
        <taxon>Puccinia</taxon>
    </lineage>
</organism>
<dbReference type="Proteomes" id="UP000239156">
    <property type="component" value="Unassembled WGS sequence"/>
</dbReference>
<evidence type="ECO:0000313" key="2">
    <source>
        <dbReference type="Proteomes" id="UP000239156"/>
    </source>
</evidence>
<keyword evidence="2" id="KW-1185">Reference proteome</keyword>
<protein>
    <submittedName>
        <fullName evidence="1">Uncharacterized protein</fullName>
    </submittedName>
</protein>
<dbReference type="VEuPathDB" id="FungiDB:PSTT_00387"/>
<proteinExistence type="predicted"/>
<dbReference type="AlphaFoldDB" id="A0A2S4W791"/>
<sequence>MAKCMHLRPDYQRDVIFKKELNSLLGTILKGEKNNFANLLRLGLGGLEEQTRQSPRQSCPTLSVLFTKLWTLALNRPRSPISRLIVKSLFSDRHDWPTSG</sequence>
<dbReference type="VEuPathDB" id="FungiDB:PSHT_05976"/>
<accession>A0A2S4W791</accession>
<dbReference type="EMBL" id="PKSL01000002">
    <property type="protein sequence ID" value="POW17629.1"/>
    <property type="molecule type" value="Genomic_DNA"/>
</dbReference>
<name>A0A2S4W791_9BASI</name>
<reference evidence="1" key="1">
    <citation type="submission" date="2017-12" db="EMBL/GenBank/DDBJ databases">
        <title>Gene loss provides genomic basis for host adaptation in cereal stripe rust fungi.</title>
        <authorList>
            <person name="Xia C."/>
        </authorList>
    </citation>
    <scope>NUCLEOTIDE SEQUENCE [LARGE SCALE GENOMIC DNA]</scope>
    <source>
        <strain evidence="1">93-210</strain>
    </source>
</reference>
<gene>
    <name evidence="1" type="ORF">PSTT_00387</name>
</gene>
<comment type="caution">
    <text evidence="1">The sequence shown here is derived from an EMBL/GenBank/DDBJ whole genome shotgun (WGS) entry which is preliminary data.</text>
</comment>
<evidence type="ECO:0000313" key="1">
    <source>
        <dbReference type="EMBL" id="POW17629.1"/>
    </source>
</evidence>